<feature type="transmembrane region" description="Helical" evidence="1">
    <location>
        <begin position="6"/>
        <end position="24"/>
    </location>
</feature>
<reference evidence="2 3" key="1">
    <citation type="submission" date="2017-06" db="EMBL/GenBank/DDBJ databases">
        <authorList>
            <person name="Kim H.J."/>
            <person name="Triplett B.A."/>
        </authorList>
    </citation>
    <scope>NUCLEOTIDE SEQUENCE [LARGE SCALE GENOMIC DNA]</scope>
    <source>
        <strain evidence="2 3">DSM 14713</strain>
    </source>
</reference>
<keyword evidence="1" id="KW-0812">Transmembrane</keyword>
<dbReference type="KEGG" id="mbd:MEBOL_004595"/>
<dbReference type="RefSeq" id="WP_095979497.1">
    <property type="nucleotide sequence ID" value="NZ_CP022163.1"/>
</dbReference>
<evidence type="ECO:0000256" key="1">
    <source>
        <dbReference type="SAM" id="Phobius"/>
    </source>
</evidence>
<organism evidence="2 3">
    <name type="scientific">Melittangium boletus DSM 14713</name>
    <dbReference type="NCBI Taxonomy" id="1294270"/>
    <lineage>
        <taxon>Bacteria</taxon>
        <taxon>Pseudomonadati</taxon>
        <taxon>Myxococcota</taxon>
        <taxon>Myxococcia</taxon>
        <taxon>Myxococcales</taxon>
        <taxon>Cystobacterineae</taxon>
        <taxon>Archangiaceae</taxon>
        <taxon>Melittangium</taxon>
    </lineage>
</organism>
<evidence type="ECO:0000313" key="3">
    <source>
        <dbReference type="Proteomes" id="UP000217289"/>
    </source>
</evidence>
<name>A0A250IIS4_9BACT</name>
<dbReference type="OrthoDB" id="9942449at2"/>
<keyword evidence="1" id="KW-0472">Membrane</keyword>
<protein>
    <recommendedName>
        <fullName evidence="4">Transglycosylase</fullName>
    </recommendedName>
</protein>
<dbReference type="AlphaFoldDB" id="A0A250IIS4"/>
<sequence>MAMFAYVFIGLIVGVLAFVAMPTTTRVGLPASGLLGMLGGAVGGLAGASIDAHGVLSTLSPLGIVLALIGSLLVAVGIHLISRKHYYA</sequence>
<keyword evidence="1" id="KW-1133">Transmembrane helix</keyword>
<evidence type="ECO:0000313" key="2">
    <source>
        <dbReference type="EMBL" id="ATB31133.1"/>
    </source>
</evidence>
<accession>A0A250IIS4</accession>
<proteinExistence type="predicted"/>
<dbReference type="Proteomes" id="UP000217289">
    <property type="component" value="Chromosome"/>
</dbReference>
<feature type="transmembrane region" description="Helical" evidence="1">
    <location>
        <begin position="31"/>
        <end position="50"/>
    </location>
</feature>
<dbReference type="EMBL" id="CP022163">
    <property type="protein sequence ID" value="ATB31133.1"/>
    <property type="molecule type" value="Genomic_DNA"/>
</dbReference>
<gene>
    <name evidence="2" type="ORF">MEBOL_004595</name>
</gene>
<evidence type="ECO:0008006" key="4">
    <source>
        <dbReference type="Google" id="ProtNLM"/>
    </source>
</evidence>
<feature type="transmembrane region" description="Helical" evidence="1">
    <location>
        <begin position="62"/>
        <end position="81"/>
    </location>
</feature>
<keyword evidence="3" id="KW-1185">Reference proteome</keyword>